<comment type="caution">
    <text evidence="4">The sequence shown here is derived from an EMBL/GenBank/DDBJ whole genome shotgun (WGS) entry which is preliminary data.</text>
</comment>
<protein>
    <submittedName>
        <fullName evidence="4">Gfo/Idh/MocA family oxidoreductase</fullName>
    </submittedName>
</protein>
<feature type="domain" description="Gfo/Idh/MocA-like oxidoreductase C-terminal" evidence="3">
    <location>
        <begin position="141"/>
        <end position="321"/>
    </location>
</feature>
<evidence type="ECO:0000313" key="4">
    <source>
        <dbReference type="EMBL" id="MBB6676741.1"/>
    </source>
</evidence>
<accession>A0A841TE67</accession>
<feature type="domain" description="Gfo/Idh/MocA-like oxidoreductase N-terminal" evidence="2">
    <location>
        <begin position="8"/>
        <end position="126"/>
    </location>
</feature>
<dbReference type="InterPro" id="IPR036291">
    <property type="entry name" value="NAD(P)-bd_dom_sf"/>
</dbReference>
<comment type="similarity">
    <text evidence="1">Belongs to the Gfo/Idh/MocA family.</text>
</comment>
<keyword evidence="5" id="KW-1185">Reference proteome</keyword>
<dbReference type="EMBL" id="JACJVN010000021">
    <property type="protein sequence ID" value="MBB6676741.1"/>
    <property type="molecule type" value="Genomic_DNA"/>
</dbReference>
<dbReference type="Pfam" id="PF02894">
    <property type="entry name" value="GFO_IDH_MocA_C"/>
    <property type="match status" value="1"/>
</dbReference>
<dbReference type="SUPFAM" id="SSF51735">
    <property type="entry name" value="NAD(P)-binding Rossmann-fold domains"/>
    <property type="match status" value="1"/>
</dbReference>
<dbReference type="InterPro" id="IPR004104">
    <property type="entry name" value="Gfo/Idh/MocA-like_OxRdtase_C"/>
</dbReference>
<dbReference type="InterPro" id="IPR000683">
    <property type="entry name" value="Gfo/Idh/MocA-like_OxRdtase_N"/>
</dbReference>
<evidence type="ECO:0000259" key="2">
    <source>
        <dbReference type="Pfam" id="PF01408"/>
    </source>
</evidence>
<evidence type="ECO:0000313" key="5">
    <source>
        <dbReference type="Proteomes" id="UP000574133"/>
    </source>
</evidence>
<proteinExistence type="inferred from homology"/>
<dbReference type="SUPFAM" id="SSF55347">
    <property type="entry name" value="Glyceraldehyde-3-phosphate dehydrogenase-like, C-terminal domain"/>
    <property type="match status" value="1"/>
</dbReference>
<dbReference type="InterPro" id="IPR051450">
    <property type="entry name" value="Gfo/Idh/MocA_Oxidoreductases"/>
</dbReference>
<dbReference type="Gene3D" id="3.40.50.720">
    <property type="entry name" value="NAD(P)-binding Rossmann-like Domain"/>
    <property type="match status" value="1"/>
</dbReference>
<dbReference type="Pfam" id="PF01408">
    <property type="entry name" value="GFO_IDH_MocA"/>
    <property type="match status" value="1"/>
</dbReference>
<gene>
    <name evidence="4" type="ORF">H4Q31_05285</name>
</gene>
<evidence type="ECO:0000259" key="3">
    <source>
        <dbReference type="Pfam" id="PF02894"/>
    </source>
</evidence>
<dbReference type="PANTHER" id="PTHR43377:SF1">
    <property type="entry name" value="BILIVERDIN REDUCTASE A"/>
    <property type="match status" value="1"/>
</dbReference>
<sequence length="325" mass="35952">MEMDMDQIKVGIIGLGSVGSKVKQALDAHPAMEVAALCEQNLDLLHSHLGSSEGVAAYSDYRSLLEREQVDLIYLAVPPKHHHAIALDILRAGKHLLCEKPLANSVEEAEEMLAAADRAGVVHAMNFPTYYRPSGRALLNLVREGKLGAIRKIAIKAHFPQWPRSWQRNSWISSREQGGFVREVLPHFLQLAHRCFGKAGEIITRVEYPADSEACETGITAWMALTDGGNDPIPVLIDGLSQAGVKEEASLTIYGSEGTAQLIDWSGLRIGRAEEDFTELALEQHDHLLELVDHVARAIRGDHHDLITFREGLEVQRTLEMLRGN</sequence>
<name>A0A841TE67_9BACL</name>
<evidence type="ECO:0000256" key="1">
    <source>
        <dbReference type="ARBA" id="ARBA00010928"/>
    </source>
</evidence>
<dbReference type="AlphaFoldDB" id="A0A841TE67"/>
<dbReference type="Proteomes" id="UP000574133">
    <property type="component" value="Unassembled WGS sequence"/>
</dbReference>
<dbReference type="RefSeq" id="WP_185178025.1">
    <property type="nucleotide sequence ID" value="NZ_CBCSEP010000003.1"/>
</dbReference>
<reference evidence="4 5" key="1">
    <citation type="submission" date="2020-08" db="EMBL/GenBank/DDBJ databases">
        <title>Cohnella phylogeny.</title>
        <authorList>
            <person name="Dunlap C."/>
        </authorList>
    </citation>
    <scope>NUCLEOTIDE SEQUENCE [LARGE SCALE GENOMIC DNA]</scope>
    <source>
        <strain evidence="4 5">DSM 103658</strain>
    </source>
</reference>
<organism evidence="4 5">
    <name type="scientific">Cohnella lubricantis</name>
    <dbReference type="NCBI Taxonomy" id="2163172"/>
    <lineage>
        <taxon>Bacteria</taxon>
        <taxon>Bacillati</taxon>
        <taxon>Bacillota</taxon>
        <taxon>Bacilli</taxon>
        <taxon>Bacillales</taxon>
        <taxon>Paenibacillaceae</taxon>
        <taxon>Cohnella</taxon>
    </lineage>
</organism>
<dbReference type="PANTHER" id="PTHR43377">
    <property type="entry name" value="BILIVERDIN REDUCTASE A"/>
    <property type="match status" value="1"/>
</dbReference>
<dbReference type="Gene3D" id="3.30.360.10">
    <property type="entry name" value="Dihydrodipicolinate Reductase, domain 2"/>
    <property type="match status" value="1"/>
</dbReference>
<dbReference type="GO" id="GO:0000166">
    <property type="term" value="F:nucleotide binding"/>
    <property type="evidence" value="ECO:0007669"/>
    <property type="project" value="InterPro"/>
</dbReference>